<evidence type="ECO:0000256" key="1">
    <source>
        <dbReference type="ARBA" id="ARBA00022649"/>
    </source>
</evidence>
<gene>
    <name evidence="2" type="ORF">Q766_12795</name>
</gene>
<dbReference type="STRING" id="1121898.GCA_000422725_01247"/>
<proteinExistence type="predicted"/>
<keyword evidence="3" id="KW-1185">Reference proteome</keyword>
<evidence type="ECO:0008006" key="4">
    <source>
        <dbReference type="Google" id="ProtNLM"/>
    </source>
</evidence>
<dbReference type="RefSeq" id="WP_026990145.1">
    <property type="nucleotide sequence ID" value="NZ_AUGP01000017.1"/>
</dbReference>
<accession>A0A0A2ML87</accession>
<dbReference type="EMBL" id="JRLY01000010">
    <property type="protein sequence ID" value="KGO92341.1"/>
    <property type="molecule type" value="Genomic_DNA"/>
</dbReference>
<protein>
    <recommendedName>
        <fullName evidence="4">Plasmid stabilization protein</fullName>
    </recommendedName>
</protein>
<dbReference type="AlphaFoldDB" id="A0A0A2ML87"/>
<evidence type="ECO:0000313" key="2">
    <source>
        <dbReference type="EMBL" id="KGO92341.1"/>
    </source>
</evidence>
<organism evidence="2 3">
    <name type="scientific">Flavobacterium subsaxonicum WB 4.1-42 = DSM 21790</name>
    <dbReference type="NCBI Taxonomy" id="1121898"/>
    <lineage>
        <taxon>Bacteria</taxon>
        <taxon>Pseudomonadati</taxon>
        <taxon>Bacteroidota</taxon>
        <taxon>Flavobacteriia</taxon>
        <taxon>Flavobacteriales</taxon>
        <taxon>Flavobacteriaceae</taxon>
        <taxon>Flavobacterium</taxon>
    </lineage>
</organism>
<evidence type="ECO:0000313" key="3">
    <source>
        <dbReference type="Proteomes" id="UP000030111"/>
    </source>
</evidence>
<comment type="caution">
    <text evidence="2">The sequence shown here is derived from an EMBL/GenBank/DDBJ whole genome shotgun (WGS) entry which is preliminary data.</text>
</comment>
<dbReference type="Gene3D" id="3.30.2310.20">
    <property type="entry name" value="RelE-like"/>
    <property type="match status" value="1"/>
</dbReference>
<keyword evidence="1" id="KW-1277">Toxin-antitoxin system</keyword>
<name>A0A0A2ML87_9FLAO</name>
<reference evidence="2 3" key="1">
    <citation type="submission" date="2013-09" db="EMBL/GenBank/DDBJ databases">
        <authorList>
            <person name="Zeng Z."/>
            <person name="Chen C."/>
        </authorList>
    </citation>
    <scope>NUCLEOTIDE SEQUENCE [LARGE SCALE GENOMIC DNA]</scope>
    <source>
        <strain evidence="2 3">WB 4.1-42</strain>
    </source>
</reference>
<dbReference type="InterPro" id="IPR035093">
    <property type="entry name" value="RelE/ParE_toxin_dom_sf"/>
</dbReference>
<dbReference type="OrthoDB" id="1362197at2"/>
<sequence length="94" mass="11260">MKIKILQGFSSKFNKQLNYIALDKPAAARKFRNDVLLEIEDIIKMPYKNRRSIYFADDNIRDLIFKGYIIIYRIKSEVLEIEIFGFIKYTDNPY</sequence>
<dbReference type="Pfam" id="PF05016">
    <property type="entry name" value="ParE_toxin"/>
    <property type="match status" value="1"/>
</dbReference>
<dbReference type="InterPro" id="IPR007712">
    <property type="entry name" value="RelE/ParE_toxin"/>
</dbReference>
<dbReference type="eggNOG" id="COG3668">
    <property type="taxonomic scope" value="Bacteria"/>
</dbReference>
<dbReference type="Proteomes" id="UP000030111">
    <property type="component" value="Unassembled WGS sequence"/>
</dbReference>